<dbReference type="InterPro" id="IPR007210">
    <property type="entry name" value="ABC_Gly_betaine_transp_sub-bd"/>
</dbReference>
<dbReference type="GO" id="GO:0005275">
    <property type="term" value="F:amine transmembrane transporter activity"/>
    <property type="evidence" value="ECO:0007669"/>
    <property type="project" value="TreeGrafter"/>
</dbReference>
<keyword evidence="3" id="KW-1003">Cell membrane</keyword>
<evidence type="ECO:0000313" key="8">
    <source>
        <dbReference type="EMBL" id="MEH1546811.1"/>
    </source>
</evidence>
<dbReference type="GO" id="GO:0043190">
    <property type="term" value="C:ATP-binding cassette (ABC) transporter complex"/>
    <property type="evidence" value="ECO:0007669"/>
    <property type="project" value="InterPro"/>
</dbReference>
<dbReference type="PANTHER" id="PTHR47737:SF1">
    <property type="entry name" value="GLYCINE BETAINE_PROLINE BETAINE TRANSPORT SYSTEM PERMEASE PROTEIN PROW"/>
    <property type="match status" value="1"/>
</dbReference>
<dbReference type="CDD" id="cd13639">
    <property type="entry name" value="PBP2_OpuAC_like"/>
    <property type="match status" value="1"/>
</dbReference>
<dbReference type="PANTHER" id="PTHR47737">
    <property type="entry name" value="GLYCINE BETAINE/PROLINE BETAINE TRANSPORT SYSTEM PERMEASE PROTEIN PROW"/>
    <property type="match status" value="1"/>
</dbReference>
<sequence length="335" mass="36144">MVRRKVIAVASILTMGALTLSGCDASNSGNGESGSSDTGSDNVNTKWADCTPGTGSKDTTSMKTDDDNKITIGAFNGWDESFATAGIIKNVLEKDGYKVTIKGFDAGPGYAGLVAGDIDLITDGWLPLTHADYVKRYGDKMENLGCWYDNAKLTIAVNKDSKARTIGDLKTMGDKYDNTLYGIEAGAGLTKATKDSAIPKYGLKNINFKISSTPAMLAQLKKSTDAGQDIAVTLWRPHWAYGAFPVRDLKDPKKAMGEAEVLYSFSRPGFAKDHPKAAQLVRNMVFDDNTLSSLENTMFSAENYAGKNQEKAVAEWTSHNKAWVDKLKSGELAES</sequence>
<dbReference type="PROSITE" id="PS51257">
    <property type="entry name" value="PROKAR_LIPOPROTEIN"/>
    <property type="match status" value="1"/>
</dbReference>
<name>A0AB35XIG8_9ACTN</name>
<evidence type="ECO:0000256" key="4">
    <source>
        <dbReference type="ARBA" id="ARBA00023136"/>
    </source>
</evidence>
<dbReference type="EMBL" id="JBAKUA010000009">
    <property type="protein sequence ID" value="MEH1546811.1"/>
    <property type="molecule type" value="Genomic_DNA"/>
</dbReference>
<reference evidence="8" key="1">
    <citation type="submission" date="2024-02" db="EMBL/GenBank/DDBJ databases">
        <title>Bacterial skin colonization with Propionibacterium avidum as a risk factor for Periprosthetic Joint Infections - a single-center prospective study.</title>
        <authorList>
            <person name="Achermann Y."/>
        </authorList>
    </citation>
    <scope>NUCLEOTIDE SEQUENCE</scope>
    <source>
        <strain evidence="8">PAVI-2017310195</strain>
    </source>
</reference>
<feature type="compositionally biased region" description="Low complexity" evidence="5">
    <location>
        <begin position="26"/>
        <end position="42"/>
    </location>
</feature>
<organism evidence="8 9">
    <name type="scientific">Cutibacterium avidum</name>
    <dbReference type="NCBI Taxonomy" id="33010"/>
    <lineage>
        <taxon>Bacteria</taxon>
        <taxon>Bacillati</taxon>
        <taxon>Actinomycetota</taxon>
        <taxon>Actinomycetes</taxon>
        <taxon>Propionibacteriales</taxon>
        <taxon>Propionibacteriaceae</taxon>
        <taxon>Cutibacterium</taxon>
    </lineage>
</organism>
<protein>
    <submittedName>
        <fullName evidence="8">Glycine betaine ABC transporter substrate-binding protein</fullName>
    </submittedName>
</protein>
<dbReference type="Gene3D" id="3.40.190.10">
    <property type="entry name" value="Periplasmic binding protein-like II"/>
    <property type="match status" value="1"/>
</dbReference>
<evidence type="ECO:0000259" key="7">
    <source>
        <dbReference type="Pfam" id="PF04069"/>
    </source>
</evidence>
<dbReference type="Proteomes" id="UP001309299">
    <property type="component" value="Unassembled WGS sequence"/>
</dbReference>
<gene>
    <name evidence="8" type="ORF">V7F78_07285</name>
</gene>
<dbReference type="RefSeq" id="WP_016665718.1">
    <property type="nucleotide sequence ID" value="NZ_CABKSM010000001.1"/>
</dbReference>
<accession>A0AB35XIG8</accession>
<keyword evidence="6" id="KW-0732">Signal</keyword>
<dbReference type="SUPFAM" id="SSF53850">
    <property type="entry name" value="Periplasmic binding protein-like II"/>
    <property type="match status" value="1"/>
</dbReference>
<evidence type="ECO:0000256" key="2">
    <source>
        <dbReference type="ARBA" id="ARBA00022448"/>
    </source>
</evidence>
<comment type="caution">
    <text evidence="8">The sequence shown here is derived from an EMBL/GenBank/DDBJ whole genome shotgun (WGS) entry which is preliminary data.</text>
</comment>
<feature type="region of interest" description="Disordered" evidence="5">
    <location>
        <begin position="26"/>
        <end position="63"/>
    </location>
</feature>
<dbReference type="Gene3D" id="3.40.190.100">
    <property type="entry name" value="Glycine betaine-binding periplasmic protein, domain 2"/>
    <property type="match status" value="1"/>
</dbReference>
<dbReference type="GO" id="GO:0015226">
    <property type="term" value="F:carnitine transmembrane transporter activity"/>
    <property type="evidence" value="ECO:0007669"/>
    <property type="project" value="TreeGrafter"/>
</dbReference>
<comment type="subcellular location">
    <subcellularLocation>
        <location evidence="1">Cell membrane</location>
    </subcellularLocation>
</comment>
<evidence type="ECO:0000256" key="3">
    <source>
        <dbReference type="ARBA" id="ARBA00022475"/>
    </source>
</evidence>
<dbReference type="Pfam" id="PF04069">
    <property type="entry name" value="OpuAC"/>
    <property type="match status" value="1"/>
</dbReference>
<keyword evidence="4" id="KW-0472">Membrane</keyword>
<feature type="chain" id="PRO_5044326966" evidence="6">
    <location>
        <begin position="26"/>
        <end position="335"/>
    </location>
</feature>
<keyword evidence="2" id="KW-0813">Transport</keyword>
<evidence type="ECO:0000256" key="5">
    <source>
        <dbReference type="SAM" id="MobiDB-lite"/>
    </source>
</evidence>
<feature type="signal peptide" evidence="6">
    <location>
        <begin position="1"/>
        <end position="25"/>
    </location>
</feature>
<proteinExistence type="predicted"/>
<feature type="domain" description="ABC-type glycine betaine transport system substrate-binding" evidence="7">
    <location>
        <begin position="69"/>
        <end position="317"/>
    </location>
</feature>
<evidence type="ECO:0000256" key="6">
    <source>
        <dbReference type="SAM" id="SignalP"/>
    </source>
</evidence>
<evidence type="ECO:0000256" key="1">
    <source>
        <dbReference type="ARBA" id="ARBA00004236"/>
    </source>
</evidence>
<evidence type="ECO:0000313" key="9">
    <source>
        <dbReference type="Proteomes" id="UP001309299"/>
    </source>
</evidence>
<dbReference type="AlphaFoldDB" id="A0AB35XIG8"/>
<dbReference type="GO" id="GO:0015871">
    <property type="term" value="P:choline transport"/>
    <property type="evidence" value="ECO:0007669"/>
    <property type="project" value="TreeGrafter"/>
</dbReference>
<feature type="compositionally biased region" description="Low complexity" evidence="5">
    <location>
        <begin position="53"/>
        <end position="62"/>
    </location>
</feature>
<dbReference type="GO" id="GO:0031460">
    <property type="term" value="P:glycine betaine transport"/>
    <property type="evidence" value="ECO:0007669"/>
    <property type="project" value="TreeGrafter"/>
</dbReference>